<proteinExistence type="predicted"/>
<dbReference type="EMBL" id="BAABKN010000005">
    <property type="protein sequence ID" value="GAA4727423.1"/>
    <property type="molecule type" value="Genomic_DNA"/>
</dbReference>
<evidence type="ECO:0000313" key="3">
    <source>
        <dbReference type="Proteomes" id="UP001499882"/>
    </source>
</evidence>
<dbReference type="Proteomes" id="UP001499882">
    <property type="component" value="Unassembled WGS sequence"/>
</dbReference>
<sequence length="111" mass="12171">MASPVDFVWSSVGSSDLRTASRPISSCAREEHHGPRHGEDAAQQQGHDRQLDDGAQDRPEREEPEPDARPPAQPDRERRDREQPEPAHQGMVSCRRTGLSGTPDIAVLAGS</sequence>
<organism evidence="2 3">
    <name type="scientific">Nocardioides endophyticus</name>
    <dbReference type="NCBI Taxonomy" id="1353775"/>
    <lineage>
        <taxon>Bacteria</taxon>
        <taxon>Bacillati</taxon>
        <taxon>Actinomycetota</taxon>
        <taxon>Actinomycetes</taxon>
        <taxon>Propionibacteriales</taxon>
        <taxon>Nocardioidaceae</taxon>
        <taxon>Nocardioides</taxon>
    </lineage>
</organism>
<feature type="compositionally biased region" description="Basic and acidic residues" evidence="1">
    <location>
        <begin position="28"/>
        <end position="61"/>
    </location>
</feature>
<feature type="compositionally biased region" description="Polar residues" evidence="1">
    <location>
        <begin position="11"/>
        <end position="24"/>
    </location>
</feature>
<evidence type="ECO:0000313" key="2">
    <source>
        <dbReference type="EMBL" id="GAA4727423.1"/>
    </source>
</evidence>
<accession>A0ABP8YE14</accession>
<gene>
    <name evidence="2" type="ORF">GCM10023350_07940</name>
</gene>
<feature type="region of interest" description="Disordered" evidence="1">
    <location>
        <begin position="1"/>
        <end position="111"/>
    </location>
</feature>
<evidence type="ECO:0000256" key="1">
    <source>
        <dbReference type="SAM" id="MobiDB-lite"/>
    </source>
</evidence>
<protein>
    <submittedName>
        <fullName evidence="2">Uncharacterized protein</fullName>
    </submittedName>
</protein>
<feature type="compositionally biased region" description="Basic and acidic residues" evidence="1">
    <location>
        <begin position="74"/>
        <end position="85"/>
    </location>
</feature>
<keyword evidence="3" id="KW-1185">Reference proteome</keyword>
<name>A0ABP8YE14_9ACTN</name>
<comment type="caution">
    <text evidence="2">The sequence shown here is derived from an EMBL/GenBank/DDBJ whole genome shotgun (WGS) entry which is preliminary data.</text>
</comment>
<reference evidence="3" key="1">
    <citation type="journal article" date="2019" name="Int. J. Syst. Evol. Microbiol.">
        <title>The Global Catalogue of Microorganisms (GCM) 10K type strain sequencing project: providing services to taxonomists for standard genome sequencing and annotation.</title>
        <authorList>
            <consortium name="The Broad Institute Genomics Platform"/>
            <consortium name="The Broad Institute Genome Sequencing Center for Infectious Disease"/>
            <person name="Wu L."/>
            <person name="Ma J."/>
        </authorList>
    </citation>
    <scope>NUCLEOTIDE SEQUENCE [LARGE SCALE GENOMIC DNA]</scope>
    <source>
        <strain evidence="3">JCM 18532</strain>
    </source>
</reference>